<reference evidence="2" key="1">
    <citation type="journal article" date="2023" name="G3 (Bethesda)">
        <title>Genome assembly and association tests identify interacting loci associated with vigor, precocity, and sex in interspecific pistachio rootstocks.</title>
        <authorList>
            <person name="Palmer W."/>
            <person name="Jacygrad E."/>
            <person name="Sagayaradj S."/>
            <person name="Cavanaugh K."/>
            <person name="Han R."/>
            <person name="Bertier L."/>
            <person name="Beede B."/>
            <person name="Kafkas S."/>
            <person name="Golino D."/>
            <person name="Preece J."/>
            <person name="Michelmore R."/>
        </authorList>
    </citation>
    <scope>NUCLEOTIDE SEQUENCE [LARGE SCALE GENOMIC DNA]</scope>
</reference>
<evidence type="ECO:0000313" key="1">
    <source>
        <dbReference type="EMBL" id="KAJ0024208.1"/>
    </source>
</evidence>
<keyword evidence="2" id="KW-1185">Reference proteome</keyword>
<dbReference type="EMBL" id="CM047745">
    <property type="protein sequence ID" value="KAJ0024208.1"/>
    <property type="molecule type" value="Genomic_DNA"/>
</dbReference>
<sequence length="172" mass="19833">MNKEIDQPALIPHISETSSLKYPYEVLFRSLHKELMDTATSEYLFCDDFLVEESIFYEIFAAHHVSAADPMLGFIFRQGLLSFVPCSLCNANVRTLWEDDIHRHYVMRLYAEFTASLVHLNVEYGDGHEASPECGKIQMHFEELLKSSTALFLFVSRNQVSAKPKHKKKKKS</sequence>
<proteinExistence type="predicted"/>
<dbReference type="Proteomes" id="UP001163603">
    <property type="component" value="Chromosome 10"/>
</dbReference>
<evidence type="ECO:0000313" key="2">
    <source>
        <dbReference type="Proteomes" id="UP001163603"/>
    </source>
</evidence>
<organism evidence="1 2">
    <name type="scientific">Pistacia integerrima</name>
    <dbReference type="NCBI Taxonomy" id="434235"/>
    <lineage>
        <taxon>Eukaryota</taxon>
        <taxon>Viridiplantae</taxon>
        <taxon>Streptophyta</taxon>
        <taxon>Embryophyta</taxon>
        <taxon>Tracheophyta</taxon>
        <taxon>Spermatophyta</taxon>
        <taxon>Magnoliopsida</taxon>
        <taxon>eudicotyledons</taxon>
        <taxon>Gunneridae</taxon>
        <taxon>Pentapetalae</taxon>
        <taxon>rosids</taxon>
        <taxon>malvids</taxon>
        <taxon>Sapindales</taxon>
        <taxon>Anacardiaceae</taxon>
        <taxon>Pistacia</taxon>
    </lineage>
</organism>
<comment type="caution">
    <text evidence="1">The sequence shown here is derived from an EMBL/GenBank/DDBJ whole genome shotgun (WGS) entry which is preliminary data.</text>
</comment>
<name>A0ACC0XUH1_9ROSI</name>
<accession>A0ACC0XUH1</accession>
<protein>
    <submittedName>
        <fullName evidence="1">Uncharacterized protein</fullName>
    </submittedName>
</protein>
<gene>
    <name evidence="1" type="ORF">Pint_06920</name>
</gene>